<feature type="region of interest" description="Disordered" evidence="12">
    <location>
        <begin position="1"/>
        <end position="30"/>
    </location>
</feature>
<comment type="PTM">
    <text evidence="11">Ubiquitinated in the presence of host E1 ubiquitin-activating enzyme, E2 ubiquitin-conjugating enzyme and ubiquitin.</text>
</comment>
<dbReference type="Pfam" id="PF00560">
    <property type="entry name" value="LRR_1"/>
    <property type="match status" value="1"/>
</dbReference>
<feature type="active site" description="Glycyl thioester intermediate" evidence="11">
    <location>
        <position position="394"/>
    </location>
</feature>
<dbReference type="SMART" id="SM00364">
    <property type="entry name" value="LRR_BAC"/>
    <property type="match status" value="7"/>
</dbReference>
<dbReference type="Gene3D" id="3.80.10.10">
    <property type="entry name" value="Ribonuclease Inhibitor"/>
    <property type="match status" value="1"/>
</dbReference>
<dbReference type="AlphaFoldDB" id="A0A1C3XFE4"/>
<dbReference type="GO" id="GO:0004842">
    <property type="term" value="F:ubiquitin-protein transferase activity"/>
    <property type="evidence" value="ECO:0007669"/>
    <property type="project" value="UniProtKB-UniRule"/>
</dbReference>
<sequence>MDPFETGQIRPDGGIPSASSQQEGAEDGRGAAQWDAFVTGFAANSGHSTHAVTEADETLENWASEQHVGLLEDRDEAARRVNALGEDAMLDLQSLSLTSLPRLPSEIVVLDVPFNRLTNLPDELPASLQRLDVSGNQLSSLPALPGGLRGLDVNSNRLESLPAVLPAGLQFLSANHNRLLNLPDSFPASLQFLHVSDNQLTSLPVALPAMLEFLDVSQNQLTDLPPALPASLRFLDVSQNHLNSLPENLLTALGDGGTLVLTENPLSEQVLANLSTILGAEGYVGPTVHLSHDDESESSATDDEQADALAETVAEWLKGNPQEDDREVLAAWQNFAEEPGAREYGLFLAKLFESVSSGNEGFRQSVANDLRQAAKNPQLRAQYFQLAWDANQSCEDRRTLTWNGMQTARLIAEVENGLYDNKARLADLIELGRVMFRMDALEAIARDKAHSLASVDNVEDIDAVEVFLAYQNKLRERLGLQHVAPDMRFFEVSGVTDSDVDRAETSVREREAAEFADYLAMDWQPWEDVIRRIAPEEHAKTQDQLIGAMGKEFDSRMEQQLADQGLTGAEAGLLEDAKRVLGAAIRKEIAREIKGALRDKVLNEHGLAL</sequence>
<dbReference type="GO" id="GO:0005576">
    <property type="term" value="C:extracellular region"/>
    <property type="evidence" value="ECO:0007669"/>
    <property type="project" value="UniProtKB-SubCell"/>
</dbReference>
<evidence type="ECO:0000313" key="14">
    <source>
        <dbReference type="EMBL" id="SCB50993.1"/>
    </source>
</evidence>
<proteinExistence type="inferred from homology"/>
<evidence type="ECO:0000256" key="3">
    <source>
        <dbReference type="ARBA" id="ARBA00009868"/>
    </source>
</evidence>
<dbReference type="InterPro" id="IPR051071">
    <property type="entry name" value="LRR-bact_E3_ubiq_ligases"/>
</dbReference>
<evidence type="ECO:0000259" key="13">
    <source>
        <dbReference type="PROSITE" id="PS52053"/>
    </source>
</evidence>
<dbReference type="Proteomes" id="UP000183174">
    <property type="component" value="Unassembled WGS sequence"/>
</dbReference>
<comment type="similarity">
    <text evidence="3 11">Belongs to the LRR-containing bacterial E3 ligase family.</text>
</comment>
<dbReference type="Pfam" id="PF14496">
    <property type="entry name" value="NEL"/>
    <property type="match status" value="1"/>
</dbReference>
<evidence type="ECO:0000256" key="10">
    <source>
        <dbReference type="ARBA" id="ARBA00023200"/>
    </source>
</evidence>
<name>A0A1C3XFE4_9BRAD</name>
<keyword evidence="5" id="KW-0433">Leucine-rich repeat</keyword>
<dbReference type="InterPro" id="IPR003591">
    <property type="entry name" value="Leu-rich_rpt_typical-subtyp"/>
</dbReference>
<evidence type="ECO:0000256" key="11">
    <source>
        <dbReference type="PROSITE-ProRule" id="PRU01398"/>
    </source>
</evidence>
<evidence type="ECO:0000256" key="6">
    <source>
        <dbReference type="ARBA" id="ARBA00022679"/>
    </source>
</evidence>
<comment type="subcellular location">
    <subcellularLocation>
        <location evidence="1">Host cytoplasm</location>
    </subcellularLocation>
    <subcellularLocation>
        <location evidence="2">Secreted</location>
    </subcellularLocation>
</comment>
<dbReference type="EMBL" id="FMAE01000014">
    <property type="protein sequence ID" value="SCB50993.1"/>
    <property type="molecule type" value="Genomic_DNA"/>
</dbReference>
<evidence type="ECO:0000256" key="2">
    <source>
        <dbReference type="ARBA" id="ARBA00004613"/>
    </source>
</evidence>
<protein>
    <submittedName>
        <fullName evidence="14">Type III secretion system effector, E3 ubiquitin ligase YopM/NopM family</fullName>
    </submittedName>
</protein>
<keyword evidence="7" id="KW-0677">Repeat</keyword>
<evidence type="ECO:0000313" key="15">
    <source>
        <dbReference type="Proteomes" id="UP000183174"/>
    </source>
</evidence>
<evidence type="ECO:0000256" key="4">
    <source>
        <dbReference type="ARBA" id="ARBA00022525"/>
    </source>
</evidence>
<dbReference type="InterPro" id="IPR029487">
    <property type="entry name" value="NEL_dom"/>
</dbReference>
<keyword evidence="9 11" id="KW-0832">Ubl conjugation</keyword>
<evidence type="ECO:0000256" key="9">
    <source>
        <dbReference type="ARBA" id="ARBA00022843"/>
    </source>
</evidence>
<keyword evidence="14" id="KW-0436">Ligase</keyword>
<keyword evidence="10 11" id="KW-1035">Host cytoplasm</keyword>
<dbReference type="GO" id="GO:0030430">
    <property type="term" value="C:host cell cytoplasm"/>
    <property type="evidence" value="ECO:0007669"/>
    <property type="project" value="UniProtKB-SubCell"/>
</dbReference>
<evidence type="ECO:0000256" key="12">
    <source>
        <dbReference type="SAM" id="MobiDB-lite"/>
    </source>
</evidence>
<accession>A0A1C3XFE4</accession>
<dbReference type="GO" id="GO:0016567">
    <property type="term" value="P:protein ubiquitination"/>
    <property type="evidence" value="ECO:0007669"/>
    <property type="project" value="InterPro"/>
</dbReference>
<keyword evidence="6 11" id="KW-0808">Transferase</keyword>
<dbReference type="PANTHER" id="PTHR47114">
    <property type="match status" value="1"/>
</dbReference>
<evidence type="ECO:0000256" key="1">
    <source>
        <dbReference type="ARBA" id="ARBA00004192"/>
    </source>
</evidence>
<dbReference type="Gene3D" id="1.20.58.90">
    <property type="match status" value="1"/>
</dbReference>
<dbReference type="PROSITE" id="PS52053">
    <property type="entry name" value="NEL"/>
    <property type="match status" value="1"/>
</dbReference>
<dbReference type="GO" id="GO:0016874">
    <property type="term" value="F:ligase activity"/>
    <property type="evidence" value="ECO:0007669"/>
    <property type="project" value="UniProtKB-KW"/>
</dbReference>
<evidence type="ECO:0000256" key="8">
    <source>
        <dbReference type="ARBA" id="ARBA00022786"/>
    </source>
</evidence>
<keyword evidence="4 11" id="KW-0964">Secreted</keyword>
<keyword evidence="8 11" id="KW-0833">Ubl conjugation pathway</keyword>
<evidence type="ECO:0000256" key="7">
    <source>
        <dbReference type="ARBA" id="ARBA00022737"/>
    </source>
</evidence>
<dbReference type="Gene3D" id="1.20.1270.130">
    <property type="entry name" value="Shigella T3SS effector IpaH domain"/>
    <property type="match status" value="1"/>
</dbReference>
<gene>
    <name evidence="14" type="ORF">GA0061099_101428</name>
</gene>
<dbReference type="SUPFAM" id="SSF52058">
    <property type="entry name" value="L domain-like"/>
    <property type="match status" value="1"/>
</dbReference>
<dbReference type="InterPro" id="IPR032675">
    <property type="entry name" value="LRR_dom_sf"/>
</dbReference>
<feature type="domain" description="NEL" evidence="13">
    <location>
        <begin position="308"/>
        <end position="609"/>
    </location>
</feature>
<dbReference type="PROSITE" id="PS51450">
    <property type="entry name" value="LRR"/>
    <property type="match status" value="1"/>
</dbReference>
<dbReference type="PANTHER" id="PTHR47114:SF2">
    <property type="entry name" value="OLIGODENDROCYTE-MYELIN GLYCOPROTEIN"/>
    <property type="match status" value="1"/>
</dbReference>
<reference evidence="14 15" key="1">
    <citation type="submission" date="2016-08" db="EMBL/GenBank/DDBJ databases">
        <authorList>
            <person name="Seilhamer J.J."/>
        </authorList>
    </citation>
    <scope>NUCLEOTIDE SEQUENCE [LARGE SCALE GENOMIC DNA]</scope>
    <source>
        <strain evidence="14 15">CCBAU 10071</strain>
    </source>
</reference>
<dbReference type="InterPro" id="IPR001611">
    <property type="entry name" value="Leu-rich_rpt"/>
</dbReference>
<dbReference type="Gene3D" id="1.20.58.360">
    <property type="entry name" value="Shigella T3SS effector IpaH defines"/>
    <property type="match status" value="1"/>
</dbReference>
<evidence type="ECO:0000256" key="5">
    <source>
        <dbReference type="ARBA" id="ARBA00022614"/>
    </source>
</evidence>
<dbReference type="RefSeq" id="WP_036030724.1">
    <property type="nucleotide sequence ID" value="NZ_FMAE01000014.1"/>
</dbReference>
<dbReference type="SMART" id="SM00369">
    <property type="entry name" value="LRR_TYP"/>
    <property type="match status" value="5"/>
</dbReference>
<organism evidence="14 15">
    <name type="scientific">Bradyrhizobium yuanmingense</name>
    <dbReference type="NCBI Taxonomy" id="108015"/>
    <lineage>
        <taxon>Bacteria</taxon>
        <taxon>Pseudomonadati</taxon>
        <taxon>Pseudomonadota</taxon>
        <taxon>Alphaproteobacteria</taxon>
        <taxon>Hyphomicrobiales</taxon>
        <taxon>Nitrobacteraceae</taxon>
        <taxon>Bradyrhizobium</taxon>
    </lineage>
</organism>